<feature type="transmembrane region" description="Helical" evidence="5">
    <location>
        <begin position="65"/>
        <end position="92"/>
    </location>
</feature>
<feature type="transmembrane region" description="Helical" evidence="5">
    <location>
        <begin position="99"/>
        <end position="117"/>
    </location>
</feature>
<dbReference type="AlphaFoldDB" id="A0A023BSX7"/>
<evidence type="ECO:0000256" key="2">
    <source>
        <dbReference type="ARBA" id="ARBA00022692"/>
    </source>
</evidence>
<evidence type="ECO:0000313" key="8">
    <source>
        <dbReference type="Proteomes" id="UP000023541"/>
    </source>
</evidence>
<dbReference type="GO" id="GO:0016020">
    <property type="term" value="C:membrane"/>
    <property type="evidence" value="ECO:0007669"/>
    <property type="project" value="UniProtKB-SubCell"/>
</dbReference>
<keyword evidence="3 5" id="KW-1133">Transmembrane helix</keyword>
<dbReference type="Proteomes" id="UP000023541">
    <property type="component" value="Unassembled WGS sequence"/>
</dbReference>
<proteinExistence type="predicted"/>
<dbReference type="eggNOG" id="ENOG5033MRU">
    <property type="taxonomic scope" value="Bacteria"/>
</dbReference>
<evidence type="ECO:0000313" key="7">
    <source>
        <dbReference type="EMBL" id="EZH73107.1"/>
    </source>
</evidence>
<dbReference type="EMBL" id="AQRA01000006">
    <property type="protein sequence ID" value="EZH73107.1"/>
    <property type="molecule type" value="Genomic_DNA"/>
</dbReference>
<dbReference type="InterPro" id="IPR009908">
    <property type="entry name" value="Methylamine_util_MauE"/>
</dbReference>
<feature type="domain" description="Methylamine utilisation protein MauE" evidence="6">
    <location>
        <begin position="6"/>
        <end position="95"/>
    </location>
</feature>
<keyword evidence="2 5" id="KW-0812">Transmembrane</keyword>
<gene>
    <name evidence="7" type="ORF">ATO12_19045</name>
</gene>
<protein>
    <recommendedName>
        <fullName evidence="6">Methylamine utilisation protein MauE domain-containing protein</fullName>
    </recommendedName>
</protein>
<evidence type="ECO:0000256" key="3">
    <source>
        <dbReference type="ARBA" id="ARBA00022989"/>
    </source>
</evidence>
<dbReference type="RefSeq" id="WP_034242871.1">
    <property type="nucleotide sequence ID" value="NZ_AQRA01000006.1"/>
</dbReference>
<name>A0A023BSX7_9FLAO</name>
<dbReference type="GO" id="GO:0030416">
    <property type="term" value="P:methylamine metabolic process"/>
    <property type="evidence" value="ECO:0007669"/>
    <property type="project" value="InterPro"/>
</dbReference>
<keyword evidence="4 5" id="KW-0472">Membrane</keyword>
<feature type="transmembrane region" description="Helical" evidence="5">
    <location>
        <begin position="6"/>
        <end position="28"/>
    </location>
</feature>
<accession>A0A023BSX7</accession>
<comment type="caution">
    <text evidence="7">The sequence shown here is derived from an EMBL/GenBank/DDBJ whole genome shotgun (WGS) entry which is preliminary data.</text>
</comment>
<evidence type="ECO:0000256" key="4">
    <source>
        <dbReference type="ARBA" id="ARBA00023136"/>
    </source>
</evidence>
<sequence>MKIRIYLYHLIRVVFGGLLVLYGTYNVIRYSEFLERLEVYFSNATVFNIAFIEALAPLVPFEEFVIGMFLILNIFVRKALITIIILFTFFTLFMIDADCLILALIHLFFCGIAIVLLKNGKYDLNSINYDKDSYRVIS</sequence>
<organism evidence="7 8">
    <name type="scientific">Aquimarina atlantica</name>
    <dbReference type="NCBI Taxonomy" id="1317122"/>
    <lineage>
        <taxon>Bacteria</taxon>
        <taxon>Pseudomonadati</taxon>
        <taxon>Bacteroidota</taxon>
        <taxon>Flavobacteriia</taxon>
        <taxon>Flavobacteriales</taxon>
        <taxon>Flavobacteriaceae</taxon>
        <taxon>Aquimarina</taxon>
    </lineage>
</organism>
<feature type="transmembrane region" description="Helical" evidence="5">
    <location>
        <begin position="40"/>
        <end position="59"/>
    </location>
</feature>
<reference evidence="7 8" key="1">
    <citation type="submission" date="2014-04" db="EMBL/GenBank/DDBJ databases">
        <title>Aquimarina sp. 22II-S11-z7 Genome Sequencing.</title>
        <authorList>
            <person name="Lai Q."/>
        </authorList>
    </citation>
    <scope>NUCLEOTIDE SEQUENCE [LARGE SCALE GENOMIC DNA]</scope>
    <source>
        <strain evidence="7 8">22II-S11-z7</strain>
    </source>
</reference>
<comment type="subcellular location">
    <subcellularLocation>
        <location evidence="1">Membrane</location>
        <topology evidence="1">Multi-pass membrane protein</topology>
    </subcellularLocation>
</comment>
<dbReference type="Pfam" id="PF07291">
    <property type="entry name" value="MauE"/>
    <property type="match status" value="1"/>
</dbReference>
<keyword evidence="8" id="KW-1185">Reference proteome</keyword>
<evidence type="ECO:0000256" key="1">
    <source>
        <dbReference type="ARBA" id="ARBA00004141"/>
    </source>
</evidence>
<evidence type="ECO:0000259" key="6">
    <source>
        <dbReference type="Pfam" id="PF07291"/>
    </source>
</evidence>
<dbReference type="OrthoDB" id="1163270at2"/>
<evidence type="ECO:0000256" key="5">
    <source>
        <dbReference type="SAM" id="Phobius"/>
    </source>
</evidence>